<dbReference type="InterPro" id="IPR043502">
    <property type="entry name" value="DNA/RNA_pol_sf"/>
</dbReference>
<dbReference type="GO" id="GO:0005829">
    <property type="term" value="C:cytosol"/>
    <property type="evidence" value="ECO:0007669"/>
    <property type="project" value="TreeGrafter"/>
</dbReference>
<comment type="function">
    <text evidence="16">Poorly processive, error-prone DNA polymerase involved in untargeted mutagenesis. Copies undamaged DNA at stalled replication forks, which arise in vivo from mismatched or misaligned primer ends. These misaligned primers can be extended by PolIV. Exhibits no 3'-5' exonuclease (proofreading) activity. May be involved in translesional synthesis, in conjunction with the beta clamp from PolIII.</text>
</comment>
<feature type="domain" description="UmuC" evidence="17">
    <location>
        <begin position="4"/>
        <end position="186"/>
    </location>
</feature>
<gene>
    <name evidence="16" type="primary">dinB</name>
    <name evidence="18" type="ORF">ENS31_05160</name>
</gene>
<dbReference type="InterPro" id="IPR043128">
    <property type="entry name" value="Rev_trsase/Diguanyl_cyclase"/>
</dbReference>
<dbReference type="Gene3D" id="3.30.70.270">
    <property type="match status" value="1"/>
</dbReference>
<dbReference type="EC" id="2.7.7.7" evidence="16"/>
<feature type="active site" evidence="16">
    <location>
        <position position="105"/>
    </location>
</feature>
<evidence type="ECO:0000256" key="3">
    <source>
        <dbReference type="ARBA" id="ARBA00011245"/>
    </source>
</evidence>
<dbReference type="NCBIfam" id="NF002677">
    <property type="entry name" value="PRK02406.1"/>
    <property type="match status" value="1"/>
</dbReference>
<evidence type="ECO:0000256" key="16">
    <source>
        <dbReference type="HAMAP-Rule" id="MF_01113"/>
    </source>
</evidence>
<dbReference type="Pfam" id="PF00817">
    <property type="entry name" value="IMS"/>
    <property type="match status" value="1"/>
</dbReference>
<dbReference type="GO" id="GO:0009432">
    <property type="term" value="P:SOS response"/>
    <property type="evidence" value="ECO:0007669"/>
    <property type="project" value="TreeGrafter"/>
</dbReference>
<evidence type="ECO:0000256" key="2">
    <source>
        <dbReference type="ARBA" id="ARBA00010945"/>
    </source>
</evidence>
<evidence type="ECO:0000256" key="6">
    <source>
        <dbReference type="ARBA" id="ARBA00022679"/>
    </source>
</evidence>
<dbReference type="Pfam" id="PF11799">
    <property type="entry name" value="IMS_C"/>
    <property type="match status" value="1"/>
</dbReference>
<organism evidence="18">
    <name type="scientific">Ignavibacterium album</name>
    <dbReference type="NCBI Taxonomy" id="591197"/>
    <lineage>
        <taxon>Bacteria</taxon>
        <taxon>Pseudomonadati</taxon>
        <taxon>Ignavibacteriota</taxon>
        <taxon>Ignavibacteria</taxon>
        <taxon>Ignavibacteriales</taxon>
        <taxon>Ignavibacteriaceae</taxon>
        <taxon>Ignavibacterium</taxon>
    </lineage>
</organism>
<accession>A0A7V2ZJD2</accession>
<dbReference type="InterPro" id="IPR022880">
    <property type="entry name" value="DNApol_IV"/>
</dbReference>
<evidence type="ECO:0000256" key="13">
    <source>
        <dbReference type="ARBA" id="ARBA00023125"/>
    </source>
</evidence>
<dbReference type="PANTHER" id="PTHR11076:SF33">
    <property type="entry name" value="DNA POLYMERASE KAPPA"/>
    <property type="match status" value="1"/>
</dbReference>
<keyword evidence="5 16" id="KW-0963">Cytoplasm</keyword>
<dbReference type="AlphaFoldDB" id="A0A7V2ZJD2"/>
<dbReference type="Gene3D" id="3.30.1490.100">
    <property type="entry name" value="DNA polymerase, Y-family, little finger domain"/>
    <property type="match status" value="1"/>
</dbReference>
<keyword evidence="8 16" id="KW-0235">DNA replication</keyword>
<protein>
    <recommendedName>
        <fullName evidence="16">DNA polymerase IV</fullName>
        <shortName evidence="16">Pol IV</shortName>
        <ecNumber evidence="16">2.7.7.7</ecNumber>
    </recommendedName>
</protein>
<proteinExistence type="inferred from homology"/>
<evidence type="ECO:0000256" key="8">
    <source>
        <dbReference type="ARBA" id="ARBA00022705"/>
    </source>
</evidence>
<dbReference type="SUPFAM" id="SSF56672">
    <property type="entry name" value="DNA/RNA polymerases"/>
    <property type="match status" value="1"/>
</dbReference>
<dbReference type="GO" id="GO:0003684">
    <property type="term" value="F:damaged DNA binding"/>
    <property type="evidence" value="ECO:0007669"/>
    <property type="project" value="InterPro"/>
</dbReference>
<comment type="similarity">
    <text evidence="2 16">Belongs to the DNA polymerase type-Y family.</text>
</comment>
<keyword evidence="7 16" id="KW-0548">Nucleotidyltransferase</keyword>
<dbReference type="FunFam" id="3.30.1490.100:FF:000004">
    <property type="entry name" value="DNA polymerase IV"/>
    <property type="match status" value="1"/>
</dbReference>
<dbReference type="SUPFAM" id="SSF100879">
    <property type="entry name" value="Lesion bypass DNA polymerase (Y-family), little finger domain"/>
    <property type="match status" value="1"/>
</dbReference>
<comment type="subcellular location">
    <subcellularLocation>
        <location evidence="1 16">Cytoplasm</location>
    </subcellularLocation>
</comment>
<comment type="caution">
    <text evidence="18">The sequence shown here is derived from an EMBL/GenBank/DDBJ whole genome shotgun (WGS) entry which is preliminary data.</text>
</comment>
<comment type="catalytic activity">
    <reaction evidence="15 16">
        <text>DNA(n) + a 2'-deoxyribonucleoside 5'-triphosphate = DNA(n+1) + diphosphate</text>
        <dbReference type="Rhea" id="RHEA:22508"/>
        <dbReference type="Rhea" id="RHEA-COMP:17339"/>
        <dbReference type="Rhea" id="RHEA-COMP:17340"/>
        <dbReference type="ChEBI" id="CHEBI:33019"/>
        <dbReference type="ChEBI" id="CHEBI:61560"/>
        <dbReference type="ChEBI" id="CHEBI:173112"/>
        <dbReference type="EC" id="2.7.7.7"/>
    </reaction>
</comment>
<evidence type="ECO:0000256" key="11">
    <source>
        <dbReference type="ARBA" id="ARBA00022842"/>
    </source>
</evidence>
<evidence type="ECO:0000256" key="12">
    <source>
        <dbReference type="ARBA" id="ARBA00022932"/>
    </source>
</evidence>
<dbReference type="Pfam" id="PF11798">
    <property type="entry name" value="IMS_HHH"/>
    <property type="match status" value="1"/>
</dbReference>
<dbReference type="CDD" id="cd03586">
    <property type="entry name" value="PolY_Pol_IV_kappa"/>
    <property type="match status" value="1"/>
</dbReference>
<dbReference type="FunFam" id="3.40.1170.60:FF:000001">
    <property type="entry name" value="DNA polymerase IV"/>
    <property type="match status" value="1"/>
</dbReference>
<evidence type="ECO:0000256" key="14">
    <source>
        <dbReference type="ARBA" id="ARBA00023204"/>
    </source>
</evidence>
<keyword evidence="10 16" id="KW-0227">DNA damage</keyword>
<dbReference type="Gene3D" id="3.40.1170.60">
    <property type="match status" value="1"/>
</dbReference>
<evidence type="ECO:0000313" key="18">
    <source>
        <dbReference type="EMBL" id="HFI90908.1"/>
    </source>
</evidence>
<keyword evidence="11 16" id="KW-0460">Magnesium</keyword>
<evidence type="ECO:0000256" key="7">
    <source>
        <dbReference type="ARBA" id="ARBA00022695"/>
    </source>
</evidence>
<comment type="subunit">
    <text evidence="3 16">Monomer.</text>
</comment>
<evidence type="ECO:0000259" key="17">
    <source>
        <dbReference type="PROSITE" id="PS50173"/>
    </source>
</evidence>
<reference evidence="18" key="1">
    <citation type="journal article" date="2020" name="mSystems">
        <title>Genome- and Community-Level Interaction Insights into Carbon Utilization and Element Cycling Functions of Hydrothermarchaeota in Hydrothermal Sediment.</title>
        <authorList>
            <person name="Zhou Z."/>
            <person name="Liu Y."/>
            <person name="Xu W."/>
            <person name="Pan J."/>
            <person name="Luo Z.H."/>
            <person name="Li M."/>
        </authorList>
    </citation>
    <scope>NUCLEOTIDE SEQUENCE [LARGE SCALE GENOMIC DNA]</scope>
    <source>
        <strain evidence="18">SpSt-479</strain>
    </source>
</reference>
<dbReference type="InterPro" id="IPR036775">
    <property type="entry name" value="DNA_pol_Y-fam_lit_finger_sf"/>
</dbReference>
<dbReference type="HAMAP" id="MF_01113">
    <property type="entry name" value="DNApol_IV"/>
    <property type="match status" value="1"/>
</dbReference>
<keyword evidence="4 16" id="KW-0515">Mutator protein</keyword>
<dbReference type="EMBL" id="DSUJ01000008">
    <property type="protein sequence ID" value="HFI90908.1"/>
    <property type="molecule type" value="Genomic_DNA"/>
</dbReference>
<dbReference type="GO" id="GO:0006281">
    <property type="term" value="P:DNA repair"/>
    <property type="evidence" value="ECO:0007669"/>
    <property type="project" value="UniProtKB-UniRule"/>
</dbReference>
<keyword evidence="6 16" id="KW-0808">Transferase</keyword>
<dbReference type="PROSITE" id="PS50173">
    <property type="entry name" value="UMUC"/>
    <property type="match status" value="1"/>
</dbReference>
<evidence type="ECO:0000256" key="9">
    <source>
        <dbReference type="ARBA" id="ARBA00022723"/>
    </source>
</evidence>
<dbReference type="InterPro" id="IPR017961">
    <property type="entry name" value="DNA_pol_Y-fam_little_finger"/>
</dbReference>
<keyword evidence="9 16" id="KW-0479">Metal-binding</keyword>
<dbReference type="GO" id="GO:0042276">
    <property type="term" value="P:error-prone translesion synthesis"/>
    <property type="evidence" value="ECO:0007669"/>
    <property type="project" value="TreeGrafter"/>
</dbReference>
<dbReference type="InterPro" id="IPR050116">
    <property type="entry name" value="DNA_polymerase-Y"/>
</dbReference>
<comment type="cofactor">
    <cofactor evidence="16">
        <name>Mg(2+)</name>
        <dbReference type="ChEBI" id="CHEBI:18420"/>
    </cofactor>
    <text evidence="16">Binds 2 magnesium ions per subunit.</text>
</comment>
<evidence type="ECO:0000256" key="15">
    <source>
        <dbReference type="ARBA" id="ARBA00049244"/>
    </source>
</evidence>
<feature type="binding site" evidence="16">
    <location>
        <position position="8"/>
    </location>
    <ligand>
        <name>Mg(2+)</name>
        <dbReference type="ChEBI" id="CHEBI:18420"/>
    </ligand>
</feature>
<keyword evidence="14 16" id="KW-0234">DNA repair</keyword>
<dbReference type="PANTHER" id="PTHR11076">
    <property type="entry name" value="DNA REPAIR POLYMERASE UMUC / TRANSFERASE FAMILY MEMBER"/>
    <property type="match status" value="1"/>
</dbReference>
<keyword evidence="12 16" id="KW-0239">DNA-directed DNA polymerase</keyword>
<dbReference type="GO" id="GO:0003887">
    <property type="term" value="F:DNA-directed DNA polymerase activity"/>
    <property type="evidence" value="ECO:0007669"/>
    <property type="project" value="UniProtKB-UniRule"/>
</dbReference>
<dbReference type="Gene3D" id="1.10.150.20">
    <property type="entry name" value="5' to 3' exonuclease, C-terminal subdomain"/>
    <property type="match status" value="1"/>
</dbReference>
<evidence type="ECO:0000256" key="10">
    <source>
        <dbReference type="ARBA" id="ARBA00022763"/>
    </source>
</evidence>
<feature type="site" description="Substrate discrimination" evidence="16">
    <location>
        <position position="13"/>
    </location>
</feature>
<sequence>MRTIFHLDLDAFFVSVERILDPKLNGKPVIVGGDPKYGRGVVAACSYEARAYGLHSAMPIRTAYKLCPHGIYLHGHFEEYERYSNAVKNILERYAPLIEQASIDEFYMDMTGTQIIYGSMFAFASKLQKEIWYELNLPCSIGIGSNKTVAKIGSDCMKPKGITYIIPGMEKEFLAPMPVETIPGVGKVMKQQLNARGIYRIADITKLPADYFSVAFGKYGVDLWRKAHGEGTEYLTIQRERKSISRETTFGKDVTSDEELKQTLFYLTGKVCQSLRKRGWEASTVEIKLRYIDFQTLIRSKTIKPTDDDKVVFDTAWDLLRKAKTRRVAVRLIGVGLTNFSPASEQEYLFEDYEMKRKKMFKAVTKIRDKFGYQSLMFGLTEEDKKLRKNKNYYQIRFPSP</sequence>
<dbReference type="InterPro" id="IPR001126">
    <property type="entry name" value="UmuC"/>
</dbReference>
<dbReference type="GO" id="GO:0006261">
    <property type="term" value="P:DNA-templated DNA replication"/>
    <property type="evidence" value="ECO:0007669"/>
    <property type="project" value="UniProtKB-UniRule"/>
</dbReference>
<evidence type="ECO:0000256" key="5">
    <source>
        <dbReference type="ARBA" id="ARBA00022490"/>
    </source>
</evidence>
<feature type="binding site" evidence="16">
    <location>
        <position position="104"/>
    </location>
    <ligand>
        <name>Mg(2+)</name>
        <dbReference type="ChEBI" id="CHEBI:18420"/>
    </ligand>
</feature>
<name>A0A7V2ZJD2_9BACT</name>
<evidence type="ECO:0000256" key="1">
    <source>
        <dbReference type="ARBA" id="ARBA00004496"/>
    </source>
</evidence>
<dbReference type="GO" id="GO:0000287">
    <property type="term" value="F:magnesium ion binding"/>
    <property type="evidence" value="ECO:0007669"/>
    <property type="project" value="UniProtKB-UniRule"/>
</dbReference>
<keyword evidence="13 16" id="KW-0238">DNA-binding</keyword>
<evidence type="ECO:0000256" key="4">
    <source>
        <dbReference type="ARBA" id="ARBA00022457"/>
    </source>
</evidence>
<dbReference type="InterPro" id="IPR024728">
    <property type="entry name" value="PolY_HhH_motif"/>
</dbReference>